<dbReference type="RefSeq" id="WP_307445530.1">
    <property type="nucleotide sequence ID" value="NZ_JAUTAL010000001.1"/>
</dbReference>
<evidence type="ECO:0008006" key="4">
    <source>
        <dbReference type="Google" id="ProtNLM"/>
    </source>
</evidence>
<feature type="transmembrane region" description="Helical" evidence="1">
    <location>
        <begin position="91"/>
        <end position="109"/>
    </location>
</feature>
<keyword evidence="1" id="KW-0812">Transmembrane</keyword>
<reference evidence="2 3" key="1">
    <citation type="submission" date="2023-07" db="EMBL/GenBank/DDBJ databases">
        <title>Functional and genomic diversity of the sorghum phyllosphere microbiome.</title>
        <authorList>
            <person name="Shade A."/>
        </authorList>
    </citation>
    <scope>NUCLEOTIDE SEQUENCE [LARGE SCALE GENOMIC DNA]</scope>
    <source>
        <strain evidence="2 3">SORGH_AS_1064</strain>
    </source>
</reference>
<sequence length="225" mass="26580">MPEFDLDSFKKTWQDQPVQKKYDSQEILQMLNRKSRNYVKYIFWISVAEFLFFSILGLFYIFQNNEADGFLNTLEKLGIKRTSGLEETFNTIYMTVKCLSLAVTAYFVYRFYINYRLIRIEENLKKLIIRIIQYKKTVNAFILTNIVLMISFMSIITAIIFYILNSQNIKLENSTLTGLLIGLILSTALCVLIVWVYYRLVYGIIVKKLDKNLKQLKEIDSQDQI</sequence>
<feature type="transmembrane region" description="Helical" evidence="1">
    <location>
        <begin position="41"/>
        <end position="62"/>
    </location>
</feature>
<proteinExistence type="predicted"/>
<evidence type="ECO:0000313" key="2">
    <source>
        <dbReference type="EMBL" id="MDQ1095078.1"/>
    </source>
</evidence>
<evidence type="ECO:0000313" key="3">
    <source>
        <dbReference type="Proteomes" id="UP001225072"/>
    </source>
</evidence>
<dbReference type="EMBL" id="JAUTAL010000001">
    <property type="protein sequence ID" value="MDQ1095078.1"/>
    <property type="molecule type" value="Genomic_DNA"/>
</dbReference>
<comment type="caution">
    <text evidence="2">The sequence shown here is derived from an EMBL/GenBank/DDBJ whole genome shotgun (WGS) entry which is preliminary data.</text>
</comment>
<feature type="transmembrane region" description="Helical" evidence="1">
    <location>
        <begin position="140"/>
        <end position="164"/>
    </location>
</feature>
<organism evidence="2 3">
    <name type="scientific">Chryseobacterium camelliae</name>
    <dbReference type="NCBI Taxonomy" id="1265445"/>
    <lineage>
        <taxon>Bacteria</taxon>
        <taxon>Pseudomonadati</taxon>
        <taxon>Bacteroidota</taxon>
        <taxon>Flavobacteriia</taxon>
        <taxon>Flavobacteriales</taxon>
        <taxon>Weeksellaceae</taxon>
        <taxon>Chryseobacterium group</taxon>
        <taxon>Chryseobacterium</taxon>
    </lineage>
</organism>
<name>A0ABU0TDC6_9FLAO</name>
<evidence type="ECO:0000256" key="1">
    <source>
        <dbReference type="SAM" id="Phobius"/>
    </source>
</evidence>
<feature type="transmembrane region" description="Helical" evidence="1">
    <location>
        <begin position="176"/>
        <end position="198"/>
    </location>
</feature>
<accession>A0ABU0TDC6</accession>
<keyword evidence="3" id="KW-1185">Reference proteome</keyword>
<keyword evidence="1" id="KW-1133">Transmembrane helix</keyword>
<dbReference type="Proteomes" id="UP001225072">
    <property type="component" value="Unassembled WGS sequence"/>
</dbReference>
<keyword evidence="1" id="KW-0472">Membrane</keyword>
<gene>
    <name evidence="2" type="ORF">QE404_000225</name>
</gene>
<protein>
    <recommendedName>
        <fullName evidence="4">Beta-carotene 15,15'-monooxygenase</fullName>
    </recommendedName>
</protein>